<dbReference type="Proteomes" id="UP001207654">
    <property type="component" value="Unassembled WGS sequence"/>
</dbReference>
<proteinExistence type="predicted"/>
<name>A0ABT3ZY33_9BACT</name>
<accession>A0ABT3ZY33</accession>
<evidence type="ECO:0000313" key="1">
    <source>
        <dbReference type="EMBL" id="MCY1074310.1"/>
    </source>
</evidence>
<evidence type="ECO:0000313" key="2">
    <source>
        <dbReference type="Proteomes" id="UP001207654"/>
    </source>
</evidence>
<organism evidence="1 2">
    <name type="scientific">Archangium lansingense</name>
    <dbReference type="NCBI Taxonomy" id="2995310"/>
    <lineage>
        <taxon>Bacteria</taxon>
        <taxon>Pseudomonadati</taxon>
        <taxon>Myxococcota</taxon>
        <taxon>Myxococcia</taxon>
        <taxon>Myxococcales</taxon>
        <taxon>Cystobacterineae</taxon>
        <taxon>Archangiaceae</taxon>
        <taxon>Archangium</taxon>
    </lineage>
</organism>
<reference evidence="1 2" key="1">
    <citation type="submission" date="2022-11" db="EMBL/GenBank/DDBJ databases">
        <title>Minimal conservation of predation-associated metabolite biosynthetic gene clusters underscores biosynthetic potential of Myxococcota including descriptions for ten novel species: Archangium lansinium sp. nov., Myxococcus landrumus sp. nov., Nannocystis bai.</title>
        <authorList>
            <person name="Ahearne A."/>
            <person name="Stevens C."/>
            <person name="Phillips K."/>
        </authorList>
    </citation>
    <scope>NUCLEOTIDE SEQUENCE [LARGE SCALE GENOMIC DNA]</scope>
    <source>
        <strain evidence="1 2">MIWBW</strain>
    </source>
</reference>
<sequence length="41" mass="4679">MIERVTVTLPIHPLKGVELPVARFIRSQDGRRYVDVEHPPG</sequence>
<comment type="caution">
    <text evidence="1">The sequence shown here is derived from an EMBL/GenBank/DDBJ whole genome shotgun (WGS) entry which is preliminary data.</text>
</comment>
<protein>
    <submittedName>
        <fullName evidence="1">Uncharacterized protein</fullName>
    </submittedName>
</protein>
<dbReference type="EMBL" id="JAPNKA010000001">
    <property type="protein sequence ID" value="MCY1074310.1"/>
    <property type="molecule type" value="Genomic_DNA"/>
</dbReference>
<keyword evidence="2" id="KW-1185">Reference proteome</keyword>
<dbReference type="RefSeq" id="WP_267533284.1">
    <property type="nucleotide sequence ID" value="NZ_JAPNKA010000001.1"/>
</dbReference>
<gene>
    <name evidence="1" type="ORF">OV287_07410</name>
</gene>